<dbReference type="Proteomes" id="UP001281147">
    <property type="component" value="Unassembled WGS sequence"/>
</dbReference>
<evidence type="ECO:0000313" key="1">
    <source>
        <dbReference type="EMBL" id="KAK3725886.1"/>
    </source>
</evidence>
<protein>
    <submittedName>
        <fullName evidence="1">Uncharacterized protein</fullName>
    </submittedName>
</protein>
<reference evidence="1" key="1">
    <citation type="submission" date="2023-07" db="EMBL/GenBank/DDBJ databases">
        <title>Black Yeasts Isolated from many extreme environments.</title>
        <authorList>
            <person name="Coleine C."/>
            <person name="Stajich J.E."/>
            <person name="Selbmann L."/>
        </authorList>
    </citation>
    <scope>NUCLEOTIDE SEQUENCE</scope>
    <source>
        <strain evidence="1">CCFEE 5714</strain>
    </source>
</reference>
<name>A0ACC3NZC4_9PEZI</name>
<keyword evidence="2" id="KW-1185">Reference proteome</keyword>
<evidence type="ECO:0000313" key="2">
    <source>
        <dbReference type="Proteomes" id="UP001281147"/>
    </source>
</evidence>
<sequence>MEQQNMMANGMPPHNMNMNNMNSMQRPQSGNPAQQIHAKIMDNLQRRVGTLPPGWQSTFELGQRASRIMQLVSQLRMLSEETSTCVTTAESFEERTIKAAPNKEVYMDLIGKKMSEIQHRRQQAAQQLQNGQLNMPMNGVSMGMPQQNMGNMNMLQNLGMAGMNTSNMNMAQNEMVMPNGHMGGAGAQANQSFPTQLQQQMQPSPLPQQQQQNTTMDPSQLQNSQGPPQMHNMNQLNQQQPNMNQGGQARQNGQQDDPIVAHAKRTFNQLSEERRTTMRNQFLGSLPEQQRQQLSSQPGDPLFKFLYNRSKLLFQQQRAGQLNQQNNDGMQMGNNMTGNNMQQTPSQQSGGSNFDFSSIMGQQANAIKSAESGEQVVPASFNAGQMPQGVNPQMLGNQNNQQGGNQGSQFNVPLMAMQQEQQRRERMQKQTQIARQQAMAQQQAQNQLRGQPGGLSTPNALTGGPVNSPASSAMNMSMLNRPLAPPGQNTPSTPQQNRAQGMPQTPINGANQLAQHHQSMLNQNNQQQQMNQGGQGMTVQQRILASIPQEARAKIEGLAPEEQMRIVQQWAYQRAQSNGSMGGVQGGPAMPPNMNIGGPQAGGPQSMPTSLPPNMGNAIPGFNSVPPPNQQHPQQGQDSVAFQQKMQQHQQGQQIRQRALDMAQFPKLVLQSLGMSVPEHVNEWGKLRSHIAQNQSVLPQDSLHKLQLAQGQWFQTHPEDLQAAMQNFQQRLHAARQASNAQQQQPPPSSRPPSAMPMPNGQAPQAQMVPTAPPMQQGQNQNMGNVNMNQGPVRMPQVQPPTDNDVRVFREKVPNAHNMTDDNIKAALMRRKQQATQAQALQMQQNMRNAQMQRAQSVANGAAHPSNAPPSGQQQPQRPPQPQQGPNQQVNNQGQGQKRPQTSSDDVIEIPNPSAPPMGVPQAPAMQQNRSQQPQQQKMPPRMPTKEELQRMTPDQQQLFMQQMRQFEALRKAQSGIQNSQAGAPPNQQQPPQPQQVPPQQQPGQQQQMLNDQEQQRRKEAERLKVVWMEVSAQNPKGKAVQLNSSDLEQMQALLKRLWAPTFNIDKTFMTALRAPNFGEKRIRGAMKAKLIVQQNAKDEHGNFKEYLAVTPAELKMVSTFLSAYFADLKALKARQDAAKGLVPQDQVSQAPPTANLAQAQVQQAQAEAQQSKPQQPSQAPPLNRKQSQQGHGRKASQNTKAPPAPTENKTFDWGAPSPHGVPKYDAGRNDLTPDKLKMPQNKRQKTGDGQTKSQVTTPAAQIGTPGAMVGSPGVGVTKAPSPDQIRKMQPQPPKPAAEPSRPRSKCDDEQCDASITGFENEELLHEHKAKEHQPVEDPLKFLFDSMVEDSKPAVDAKAAPASKAAAQPRGRPVPAAKTAIKKEGQTPSIKQESLTPASTGKAAGRSGPATAKQNADVKAPTSATPVPEKEKTLMEIMADKVGFALPATDAKPDQVTNPDEAWIDSFSNEFAGQHGVTDLEDWSRLDGVTDWGLRPEPESSPELTPSSLASHSSRESDVSQGDRLRMNMGWDAFGNGDTGLPEGLLRTWTLDERSDASNGADATMAEGEEVNAALEGTEDPMNWSSDYVDWDGFFGHDAGLEGTGNWSTIDIPGVNV</sequence>
<comment type="caution">
    <text evidence="1">The sequence shown here is derived from an EMBL/GenBank/DDBJ whole genome shotgun (WGS) entry which is preliminary data.</text>
</comment>
<proteinExistence type="predicted"/>
<accession>A0ACC3NZC4</accession>
<organism evidence="1 2">
    <name type="scientific">Vermiconidia calcicola</name>
    <dbReference type="NCBI Taxonomy" id="1690605"/>
    <lineage>
        <taxon>Eukaryota</taxon>
        <taxon>Fungi</taxon>
        <taxon>Dikarya</taxon>
        <taxon>Ascomycota</taxon>
        <taxon>Pezizomycotina</taxon>
        <taxon>Dothideomycetes</taxon>
        <taxon>Dothideomycetidae</taxon>
        <taxon>Mycosphaerellales</taxon>
        <taxon>Extremaceae</taxon>
        <taxon>Vermiconidia</taxon>
    </lineage>
</organism>
<dbReference type="EMBL" id="JAUTXU010000001">
    <property type="protein sequence ID" value="KAK3725886.1"/>
    <property type="molecule type" value="Genomic_DNA"/>
</dbReference>
<gene>
    <name evidence="1" type="ORF">LTR37_000034</name>
</gene>